<dbReference type="Pfam" id="PF10041">
    <property type="entry name" value="DUF2277"/>
    <property type="match status" value="1"/>
</dbReference>
<dbReference type="InterPro" id="IPR018735">
    <property type="entry name" value="DUF2277"/>
</dbReference>
<proteinExistence type="predicted"/>
<dbReference type="AlphaFoldDB" id="A0A495Y399"/>
<dbReference type="EMBL" id="RBXT01000001">
    <property type="protein sequence ID" value="RKT79533.1"/>
    <property type="molecule type" value="Genomic_DNA"/>
</dbReference>
<reference evidence="2 3" key="1">
    <citation type="submission" date="2018-10" db="EMBL/GenBank/DDBJ databases">
        <title>Sequencing the genomes of 1000 actinobacteria strains.</title>
        <authorList>
            <person name="Klenk H.-P."/>
        </authorList>
    </citation>
    <scope>NUCLEOTIDE SEQUENCE [LARGE SCALE GENOMIC DNA]</scope>
    <source>
        <strain evidence="2 3">DSM 44267</strain>
    </source>
</reference>
<name>A0A495Y399_9MICO</name>
<organism evidence="2 3">
    <name type="scientific">Terracoccus luteus</name>
    <dbReference type="NCBI Taxonomy" id="53356"/>
    <lineage>
        <taxon>Bacteria</taxon>
        <taxon>Bacillati</taxon>
        <taxon>Actinomycetota</taxon>
        <taxon>Actinomycetes</taxon>
        <taxon>Micrococcales</taxon>
        <taxon>Intrasporangiaceae</taxon>
        <taxon>Terracoccus</taxon>
    </lineage>
</organism>
<evidence type="ECO:0000313" key="2">
    <source>
        <dbReference type="EMBL" id="RKT79533.1"/>
    </source>
</evidence>
<feature type="region of interest" description="Disordered" evidence="1">
    <location>
        <begin position="88"/>
        <end position="116"/>
    </location>
</feature>
<evidence type="ECO:0008006" key="4">
    <source>
        <dbReference type="Google" id="ProtNLM"/>
    </source>
</evidence>
<evidence type="ECO:0000256" key="1">
    <source>
        <dbReference type="SAM" id="MobiDB-lite"/>
    </source>
</evidence>
<keyword evidence="3" id="KW-1185">Reference proteome</keyword>
<comment type="caution">
    <text evidence="2">The sequence shown here is derived from an EMBL/GenBank/DDBJ whole genome shotgun (WGS) entry which is preliminary data.</text>
</comment>
<protein>
    <recommendedName>
        <fullName evidence="4">DUF2277 domain-containing protein</fullName>
    </recommendedName>
</protein>
<feature type="compositionally biased region" description="Basic and acidic residues" evidence="1">
    <location>
        <begin position="95"/>
        <end position="105"/>
    </location>
</feature>
<dbReference type="Proteomes" id="UP000278440">
    <property type="component" value="Unassembled WGS sequence"/>
</dbReference>
<accession>A0A495Y399</accession>
<evidence type="ECO:0000313" key="3">
    <source>
        <dbReference type="Proteomes" id="UP000278440"/>
    </source>
</evidence>
<sequence>MAHRRTRRATRKAVGTVGGDAYAGDMCRNIRQLHNFEPPATSDEVRAAALQYVRKVSGASKPSQANQAAFDDAVEQIAHITAHLLEHLTTSAPPKSREVEREKAMARNAVRFGTPA</sequence>
<gene>
    <name evidence="2" type="ORF">DFJ68_3006</name>
</gene>